<sequence length="74" mass="8769">MVSFACFIAGISTCFVRNELYSYVMGIHFVLIDDNKYLIQMHWLIKLRWQVTSSSIRFVSSTSWKLQNDWKAPF</sequence>
<protein>
    <submittedName>
        <fullName evidence="1">Uncharacterized protein</fullName>
    </submittedName>
</protein>
<proteinExistence type="predicted"/>
<evidence type="ECO:0000313" key="2">
    <source>
        <dbReference type="Proteomes" id="UP001428341"/>
    </source>
</evidence>
<dbReference type="EMBL" id="JBCGBO010000002">
    <property type="protein sequence ID" value="KAK9221506.1"/>
    <property type="molecule type" value="Genomic_DNA"/>
</dbReference>
<organism evidence="1 2">
    <name type="scientific">Citrus x changshan-huyou</name>
    <dbReference type="NCBI Taxonomy" id="2935761"/>
    <lineage>
        <taxon>Eukaryota</taxon>
        <taxon>Viridiplantae</taxon>
        <taxon>Streptophyta</taxon>
        <taxon>Embryophyta</taxon>
        <taxon>Tracheophyta</taxon>
        <taxon>Spermatophyta</taxon>
        <taxon>Magnoliopsida</taxon>
        <taxon>eudicotyledons</taxon>
        <taxon>Gunneridae</taxon>
        <taxon>Pentapetalae</taxon>
        <taxon>rosids</taxon>
        <taxon>malvids</taxon>
        <taxon>Sapindales</taxon>
        <taxon>Rutaceae</taxon>
        <taxon>Aurantioideae</taxon>
        <taxon>Citrus</taxon>
    </lineage>
</organism>
<keyword evidence="2" id="KW-1185">Reference proteome</keyword>
<name>A0AAP0MQR7_9ROSI</name>
<reference evidence="1 2" key="1">
    <citation type="submission" date="2024-05" db="EMBL/GenBank/DDBJ databases">
        <title>Haplotype-resolved chromosome-level genome assembly of Huyou (Citrus changshanensis).</title>
        <authorList>
            <person name="Miao C."/>
            <person name="Chen W."/>
            <person name="Wu Y."/>
            <person name="Wang L."/>
            <person name="Zhao S."/>
            <person name="Grierson D."/>
            <person name="Xu C."/>
            <person name="Chen K."/>
        </authorList>
    </citation>
    <scope>NUCLEOTIDE SEQUENCE [LARGE SCALE GENOMIC DNA]</scope>
    <source>
        <strain evidence="1">01-14</strain>
        <tissue evidence="1">Leaf</tissue>
    </source>
</reference>
<gene>
    <name evidence="1" type="ORF">WN944_009932</name>
</gene>
<dbReference type="Proteomes" id="UP001428341">
    <property type="component" value="Unassembled WGS sequence"/>
</dbReference>
<evidence type="ECO:0000313" key="1">
    <source>
        <dbReference type="EMBL" id="KAK9221506.1"/>
    </source>
</evidence>
<dbReference type="AlphaFoldDB" id="A0AAP0MQR7"/>
<accession>A0AAP0MQR7</accession>
<comment type="caution">
    <text evidence="1">The sequence shown here is derived from an EMBL/GenBank/DDBJ whole genome shotgun (WGS) entry which is preliminary data.</text>
</comment>